<evidence type="ECO:0000313" key="2">
    <source>
        <dbReference type="Proteomes" id="UP001164539"/>
    </source>
</evidence>
<organism evidence="1 2">
    <name type="scientific">Melia azedarach</name>
    <name type="common">Chinaberry tree</name>
    <dbReference type="NCBI Taxonomy" id="155640"/>
    <lineage>
        <taxon>Eukaryota</taxon>
        <taxon>Viridiplantae</taxon>
        <taxon>Streptophyta</taxon>
        <taxon>Embryophyta</taxon>
        <taxon>Tracheophyta</taxon>
        <taxon>Spermatophyta</taxon>
        <taxon>Magnoliopsida</taxon>
        <taxon>eudicotyledons</taxon>
        <taxon>Gunneridae</taxon>
        <taxon>Pentapetalae</taxon>
        <taxon>rosids</taxon>
        <taxon>malvids</taxon>
        <taxon>Sapindales</taxon>
        <taxon>Meliaceae</taxon>
        <taxon>Melia</taxon>
    </lineage>
</organism>
<evidence type="ECO:0000313" key="1">
    <source>
        <dbReference type="EMBL" id="KAJ4714964.1"/>
    </source>
</evidence>
<accession>A0ACC1XW67</accession>
<sequence>MKKEIMESKKHILLVHGVSHGAWCWYKLVSLLKLAGHKVTALDLGASGINSKQIDEVTSFFDYLQPLMDFMSSLPQDERVVVVGHSLGGLGISLAMEKFPEKILAAVFISAFMPNCNAPLTILTQEFFKWKSMDSIMDCTLTFGDGPENPPTSTCFGPIYLEKMLYHNCKPEDVELAKMLVRPSRLFFGELAKEFFITEAKYGSINRVFVVCEEDVDMKEGFQRWMIEHSPPNEVKAISNAGHMVMLSKPQELYQCLQEITENYDSI</sequence>
<gene>
    <name evidence="1" type="ORF">OWV82_013373</name>
</gene>
<reference evidence="1 2" key="1">
    <citation type="journal article" date="2023" name="Science">
        <title>Complex scaffold remodeling in plant triterpene biosynthesis.</title>
        <authorList>
            <person name="De La Pena R."/>
            <person name="Hodgson H."/>
            <person name="Liu J.C."/>
            <person name="Stephenson M.J."/>
            <person name="Martin A.C."/>
            <person name="Owen C."/>
            <person name="Harkess A."/>
            <person name="Leebens-Mack J."/>
            <person name="Jimenez L.E."/>
            <person name="Osbourn A."/>
            <person name="Sattely E.S."/>
        </authorList>
    </citation>
    <scope>NUCLEOTIDE SEQUENCE [LARGE SCALE GENOMIC DNA]</scope>
    <source>
        <strain evidence="2">cv. JPN11</strain>
        <tissue evidence="1">Leaf</tissue>
    </source>
</reference>
<name>A0ACC1XW67_MELAZ</name>
<proteinExistence type="predicted"/>
<comment type="caution">
    <text evidence="1">The sequence shown here is derived from an EMBL/GenBank/DDBJ whole genome shotgun (WGS) entry which is preliminary data.</text>
</comment>
<keyword evidence="2" id="KW-1185">Reference proteome</keyword>
<protein>
    <submittedName>
        <fullName evidence="1">Salicylic acid-binding protein 2</fullName>
    </submittedName>
</protein>
<dbReference type="Proteomes" id="UP001164539">
    <property type="component" value="Chromosome 7"/>
</dbReference>
<dbReference type="EMBL" id="CM051400">
    <property type="protein sequence ID" value="KAJ4714964.1"/>
    <property type="molecule type" value="Genomic_DNA"/>
</dbReference>